<evidence type="ECO:0000259" key="8">
    <source>
        <dbReference type="PROSITE" id="PS50929"/>
    </source>
</evidence>
<proteinExistence type="predicted"/>
<dbReference type="EMBL" id="FXZI01000026">
    <property type="protein sequence ID" value="SMY05041.1"/>
    <property type="molecule type" value="Genomic_DNA"/>
</dbReference>
<organism evidence="9 10">
    <name type="scientific">Brevibacterium aurantiacum</name>
    <dbReference type="NCBI Taxonomy" id="273384"/>
    <lineage>
        <taxon>Bacteria</taxon>
        <taxon>Bacillati</taxon>
        <taxon>Actinomycetota</taxon>
        <taxon>Actinomycetes</taxon>
        <taxon>Micrococcales</taxon>
        <taxon>Brevibacteriaceae</taxon>
        <taxon>Brevibacterium</taxon>
    </lineage>
</organism>
<evidence type="ECO:0000313" key="9">
    <source>
        <dbReference type="EMBL" id="SMY05041.1"/>
    </source>
</evidence>
<evidence type="ECO:0000313" key="10">
    <source>
        <dbReference type="Proteomes" id="UP000234300"/>
    </source>
</evidence>
<keyword evidence="4 6" id="KW-0472">Membrane</keyword>
<dbReference type="GO" id="GO:0005886">
    <property type="term" value="C:plasma membrane"/>
    <property type="evidence" value="ECO:0007669"/>
    <property type="project" value="UniProtKB-SubCell"/>
</dbReference>
<evidence type="ECO:0000256" key="5">
    <source>
        <dbReference type="SAM" id="MobiDB-lite"/>
    </source>
</evidence>
<evidence type="ECO:0000256" key="1">
    <source>
        <dbReference type="ARBA" id="ARBA00004651"/>
    </source>
</evidence>
<feature type="transmembrane region" description="Helical" evidence="6">
    <location>
        <begin position="97"/>
        <end position="115"/>
    </location>
</feature>
<feature type="domain" description="ABC transporter" evidence="7">
    <location>
        <begin position="366"/>
        <end position="582"/>
    </location>
</feature>
<dbReference type="InterPro" id="IPR036640">
    <property type="entry name" value="ABC1_TM_sf"/>
</dbReference>
<dbReference type="GO" id="GO:0005524">
    <property type="term" value="F:ATP binding"/>
    <property type="evidence" value="ECO:0007669"/>
    <property type="project" value="InterPro"/>
</dbReference>
<name>A0A2H1KZA9_BREAU</name>
<dbReference type="SUPFAM" id="SSF52540">
    <property type="entry name" value="P-loop containing nucleoside triphosphate hydrolases"/>
    <property type="match status" value="1"/>
</dbReference>
<evidence type="ECO:0000256" key="3">
    <source>
        <dbReference type="ARBA" id="ARBA00022989"/>
    </source>
</evidence>
<dbReference type="Pfam" id="PF00005">
    <property type="entry name" value="ABC_tran"/>
    <property type="match status" value="1"/>
</dbReference>
<dbReference type="AlphaFoldDB" id="A0A2H1KZA9"/>
<dbReference type="RefSeq" id="WP_101557671.1">
    <property type="nucleotide sequence ID" value="NZ_FXZI01000026.1"/>
</dbReference>
<reference evidence="9 10" key="1">
    <citation type="submission" date="2017-03" db="EMBL/GenBank/DDBJ databases">
        <authorList>
            <person name="Afonso C.L."/>
            <person name="Miller P.J."/>
            <person name="Scott M.A."/>
            <person name="Spackman E."/>
            <person name="Goraichik I."/>
            <person name="Dimitrov K.M."/>
            <person name="Suarez D.L."/>
            <person name="Swayne D.E."/>
        </authorList>
    </citation>
    <scope>NUCLEOTIDE SEQUENCE [LARGE SCALE GENOMIC DNA]</scope>
    <source>
        <strain evidence="10">8(6)</strain>
    </source>
</reference>
<dbReference type="GO" id="GO:0016887">
    <property type="term" value="F:ATP hydrolysis activity"/>
    <property type="evidence" value="ECO:0007669"/>
    <property type="project" value="InterPro"/>
</dbReference>
<dbReference type="Proteomes" id="UP000234300">
    <property type="component" value="Unassembled WGS sequence"/>
</dbReference>
<feature type="transmembrane region" description="Helical" evidence="6">
    <location>
        <begin position="281"/>
        <end position="303"/>
    </location>
</feature>
<evidence type="ECO:0000256" key="6">
    <source>
        <dbReference type="SAM" id="Phobius"/>
    </source>
</evidence>
<dbReference type="InterPro" id="IPR027417">
    <property type="entry name" value="P-loop_NTPase"/>
</dbReference>
<evidence type="ECO:0000259" key="7">
    <source>
        <dbReference type="PROSITE" id="PS50893"/>
    </source>
</evidence>
<dbReference type="InterPro" id="IPR039421">
    <property type="entry name" value="Type_1_exporter"/>
</dbReference>
<dbReference type="InterPro" id="IPR011527">
    <property type="entry name" value="ABC1_TM_dom"/>
</dbReference>
<evidence type="ECO:0000256" key="2">
    <source>
        <dbReference type="ARBA" id="ARBA00022692"/>
    </source>
</evidence>
<dbReference type="PANTHER" id="PTHR43394">
    <property type="entry name" value="ATP-DEPENDENT PERMEASE MDL1, MITOCHONDRIAL"/>
    <property type="match status" value="1"/>
</dbReference>
<keyword evidence="2 6" id="KW-0812">Transmembrane</keyword>
<protein>
    <submittedName>
        <fullName evidence="9">ABC-type multidrug transport system, ATPase and permease component</fullName>
    </submittedName>
</protein>
<dbReference type="PROSITE" id="PS50893">
    <property type="entry name" value="ABC_TRANSPORTER_2"/>
    <property type="match status" value="1"/>
</dbReference>
<sequence>MIASPGADPAELGRGPLSRWLPVFWQASPDPPAVVPFPVTERTSPVRFLLGVIFSVKRFTVPAALLAVLWQVGEALVPVVMGVAIDRALATGDGGQLVWWLIVLAGVFAMLSLAFRFAAQLAERGTEAVQHRLRATLSRAVLHGDGAGARAPDGGVVSLMTNDVTRLAAVRLTVFPVGEFAGVVFIAVSLLVIHWPLGVVVLAGAPVVVWVMGRLSGRLARDSRVYQTLLAETVGRATDLVAGYRVVKGIGAEAEASRRYRDASRQTLDGAYRNVGLLGRFLTGSASISGVFVAVVAALAGWFAVTGQLSIGGLIAAVGLTQALLPPMRMLAMNAVPAWAAAVASSGRILHALQGTPDSAPHQPAAQTPPPPAVPVVELSLGSEDAVRIEPGELLGLVADDRVAAGIAAALLDPHVDGDVQISVGGTPGRSLDAYRSTVVVAPHHATLFSGTIADNLALPASPAWLRDAALRAAACEDFIATAGGIDAEVGEMGNRLSGGQRQRLALARALATDAPVLVLHDPTTAVDSVTEQTIASRLREMRHGRSTILITSSPALLSACDRVVDLHDQDTWELDDAGGGAS</sequence>
<dbReference type="InterPro" id="IPR003439">
    <property type="entry name" value="ABC_transporter-like_ATP-bd"/>
</dbReference>
<keyword evidence="3 6" id="KW-1133">Transmembrane helix</keyword>
<feature type="transmembrane region" description="Helical" evidence="6">
    <location>
        <begin position="63"/>
        <end position="85"/>
    </location>
</feature>
<feature type="region of interest" description="Disordered" evidence="5">
    <location>
        <begin position="353"/>
        <end position="373"/>
    </location>
</feature>
<comment type="subcellular location">
    <subcellularLocation>
        <location evidence="1">Cell membrane</location>
        <topology evidence="1">Multi-pass membrane protein</topology>
    </subcellularLocation>
</comment>
<dbReference type="Pfam" id="PF00664">
    <property type="entry name" value="ABC_membrane"/>
    <property type="match status" value="1"/>
</dbReference>
<dbReference type="Gene3D" id="1.20.1560.10">
    <property type="entry name" value="ABC transporter type 1, transmembrane domain"/>
    <property type="match status" value="1"/>
</dbReference>
<evidence type="ECO:0000256" key="4">
    <source>
        <dbReference type="ARBA" id="ARBA00023136"/>
    </source>
</evidence>
<gene>
    <name evidence="9" type="ORF">BAURA86_03925</name>
</gene>
<dbReference type="InterPro" id="IPR017871">
    <property type="entry name" value="ABC_transporter-like_CS"/>
</dbReference>
<dbReference type="PROSITE" id="PS50929">
    <property type="entry name" value="ABC_TM1F"/>
    <property type="match status" value="1"/>
</dbReference>
<accession>A0A2H1KZA9</accession>
<dbReference type="GO" id="GO:0015421">
    <property type="term" value="F:ABC-type oligopeptide transporter activity"/>
    <property type="evidence" value="ECO:0007669"/>
    <property type="project" value="TreeGrafter"/>
</dbReference>
<feature type="domain" description="ABC transmembrane type-1" evidence="8">
    <location>
        <begin position="63"/>
        <end position="334"/>
    </location>
</feature>
<dbReference type="PROSITE" id="PS00211">
    <property type="entry name" value="ABC_TRANSPORTER_1"/>
    <property type="match status" value="1"/>
</dbReference>
<dbReference type="Gene3D" id="3.40.50.300">
    <property type="entry name" value="P-loop containing nucleotide triphosphate hydrolases"/>
    <property type="match status" value="1"/>
</dbReference>
<dbReference type="SUPFAM" id="SSF90123">
    <property type="entry name" value="ABC transporter transmembrane region"/>
    <property type="match status" value="1"/>
</dbReference>
<feature type="transmembrane region" description="Helical" evidence="6">
    <location>
        <begin position="193"/>
        <end position="213"/>
    </location>
</feature>
<dbReference type="PANTHER" id="PTHR43394:SF1">
    <property type="entry name" value="ATP-BINDING CASSETTE SUB-FAMILY B MEMBER 10, MITOCHONDRIAL"/>
    <property type="match status" value="1"/>
</dbReference>
<feature type="transmembrane region" description="Helical" evidence="6">
    <location>
        <begin position="168"/>
        <end position="187"/>
    </location>
</feature>